<dbReference type="OrthoDB" id="10674051at2759"/>
<evidence type="ECO:0000313" key="4">
    <source>
        <dbReference type="Proteomes" id="UP000193642"/>
    </source>
</evidence>
<comment type="caution">
    <text evidence="3">The sequence shown here is derived from an EMBL/GenBank/DDBJ whole genome shotgun (WGS) entry which is preliminary data.</text>
</comment>
<reference evidence="3 4" key="1">
    <citation type="submission" date="2016-07" db="EMBL/GenBank/DDBJ databases">
        <title>Pervasive Adenine N6-methylation of Active Genes in Fungi.</title>
        <authorList>
            <consortium name="DOE Joint Genome Institute"/>
            <person name="Mondo S.J."/>
            <person name="Dannebaum R.O."/>
            <person name="Kuo R.C."/>
            <person name="Labutti K."/>
            <person name="Haridas S."/>
            <person name="Kuo A."/>
            <person name="Salamov A."/>
            <person name="Ahrendt S.R."/>
            <person name="Lipzen A."/>
            <person name="Sullivan W."/>
            <person name="Andreopoulos W.B."/>
            <person name="Clum A."/>
            <person name="Lindquist E."/>
            <person name="Daum C."/>
            <person name="Ramamoorthy G.K."/>
            <person name="Gryganskyi A."/>
            <person name="Culley D."/>
            <person name="Magnuson J.K."/>
            <person name="James T.Y."/>
            <person name="O'Malley M.A."/>
            <person name="Stajich J.E."/>
            <person name="Spatafora J.W."/>
            <person name="Visel A."/>
            <person name="Grigoriev I.V."/>
        </authorList>
    </citation>
    <scope>NUCLEOTIDE SEQUENCE [LARGE SCALE GENOMIC DNA]</scope>
    <source>
        <strain evidence="3 4">JEL800</strain>
    </source>
</reference>
<name>A0A1Y2CME6_9FUNG</name>
<feature type="region of interest" description="Disordered" evidence="1">
    <location>
        <begin position="219"/>
        <end position="240"/>
    </location>
</feature>
<accession>A0A1Y2CME6</accession>
<protein>
    <recommendedName>
        <fullName evidence="5">Mid2 domain-containing protein</fullName>
    </recommendedName>
</protein>
<keyword evidence="4" id="KW-1185">Reference proteome</keyword>
<dbReference type="Proteomes" id="UP000193642">
    <property type="component" value="Unassembled WGS sequence"/>
</dbReference>
<feature type="transmembrane region" description="Helical" evidence="2">
    <location>
        <begin position="130"/>
        <end position="150"/>
    </location>
</feature>
<organism evidence="3 4">
    <name type="scientific">Rhizoclosmatium globosum</name>
    <dbReference type="NCBI Taxonomy" id="329046"/>
    <lineage>
        <taxon>Eukaryota</taxon>
        <taxon>Fungi</taxon>
        <taxon>Fungi incertae sedis</taxon>
        <taxon>Chytridiomycota</taxon>
        <taxon>Chytridiomycota incertae sedis</taxon>
        <taxon>Chytridiomycetes</taxon>
        <taxon>Chytridiales</taxon>
        <taxon>Chytriomycetaceae</taxon>
        <taxon>Rhizoclosmatium</taxon>
    </lineage>
</organism>
<keyword evidence="2" id="KW-1133">Transmembrane helix</keyword>
<keyword evidence="2" id="KW-0472">Membrane</keyword>
<proteinExistence type="predicted"/>
<evidence type="ECO:0008006" key="5">
    <source>
        <dbReference type="Google" id="ProtNLM"/>
    </source>
</evidence>
<gene>
    <name evidence="3" type="ORF">BCR33DRAFT_714611</name>
</gene>
<dbReference type="AlphaFoldDB" id="A0A1Y2CME6"/>
<evidence type="ECO:0000256" key="1">
    <source>
        <dbReference type="SAM" id="MobiDB-lite"/>
    </source>
</evidence>
<evidence type="ECO:0000313" key="3">
    <source>
        <dbReference type="EMBL" id="ORY48208.1"/>
    </source>
</evidence>
<evidence type="ECO:0000256" key="2">
    <source>
        <dbReference type="SAM" id="Phobius"/>
    </source>
</evidence>
<feature type="region of interest" description="Disordered" evidence="1">
    <location>
        <begin position="253"/>
        <end position="304"/>
    </location>
</feature>
<feature type="compositionally biased region" description="Low complexity" evidence="1">
    <location>
        <begin position="254"/>
        <end position="304"/>
    </location>
</feature>
<sequence length="304" mass="32555">MSLANTVNVEAAITTIAPVLRPQLSSTTSLAVLVVTATAQAEAVPPTTTSSTTTLAILTVDSSQLIDTLKVTTALENAQVKPTSGVLVVGPVASNNISTSLSTASSTVSSAVQPATASDSGTKASDLKTLAFVGGTAAIVILIAFAYFIYVRLLRKRNSPSVSLDSLLLAAGPDSRATPRNQNQMVSKQAVMTAQRRNSIGSSSSVVYLHRDIEFTVPAPSPAPSSASLRLPQREVSKSLPSIPSEPIYYSFEQQSQQQSHPQQHQVPFQQYQHHGSPEAYHQAQQQYYSQYSQQPQQYQYQPH</sequence>
<dbReference type="EMBL" id="MCGO01000012">
    <property type="protein sequence ID" value="ORY48208.1"/>
    <property type="molecule type" value="Genomic_DNA"/>
</dbReference>
<keyword evidence="2" id="KW-0812">Transmembrane</keyword>